<evidence type="ECO:0000313" key="2">
    <source>
        <dbReference type="EMBL" id="GAA2359160.1"/>
    </source>
</evidence>
<keyword evidence="1" id="KW-0472">Membrane</keyword>
<feature type="transmembrane region" description="Helical" evidence="1">
    <location>
        <begin position="147"/>
        <end position="165"/>
    </location>
</feature>
<protein>
    <recommendedName>
        <fullName evidence="4">Yip1 domain-containing protein</fullName>
    </recommendedName>
</protein>
<dbReference type="EMBL" id="BAAASD010000029">
    <property type="protein sequence ID" value="GAA2359160.1"/>
    <property type="molecule type" value="Genomic_DNA"/>
</dbReference>
<dbReference type="Proteomes" id="UP001500253">
    <property type="component" value="Unassembled WGS sequence"/>
</dbReference>
<reference evidence="2 3" key="1">
    <citation type="journal article" date="2019" name="Int. J. Syst. Evol. Microbiol.">
        <title>The Global Catalogue of Microorganisms (GCM) 10K type strain sequencing project: providing services to taxonomists for standard genome sequencing and annotation.</title>
        <authorList>
            <consortium name="The Broad Institute Genomics Platform"/>
            <consortium name="The Broad Institute Genome Sequencing Center for Infectious Disease"/>
            <person name="Wu L."/>
            <person name="Ma J."/>
        </authorList>
    </citation>
    <scope>NUCLEOTIDE SEQUENCE [LARGE SCALE GENOMIC DNA]</scope>
    <source>
        <strain evidence="2 3">JCM 4316</strain>
    </source>
</reference>
<organism evidence="2 3">
    <name type="scientific">Streptomyces cuspidosporus</name>
    <dbReference type="NCBI Taxonomy" id="66882"/>
    <lineage>
        <taxon>Bacteria</taxon>
        <taxon>Bacillati</taxon>
        <taxon>Actinomycetota</taxon>
        <taxon>Actinomycetes</taxon>
        <taxon>Kitasatosporales</taxon>
        <taxon>Streptomycetaceae</taxon>
        <taxon>Streptomyces</taxon>
    </lineage>
</organism>
<accession>A0ABN3GRX4</accession>
<keyword evidence="1" id="KW-0812">Transmembrane</keyword>
<sequence length="259" mass="28340">MQSNDNTHQDRQELAYLPVPIPKAPAKQRRLAALREGLRDWWNRAWDADGVLHEMWDDVLSAPEDGFRYMAPWIRTVLMTAGLAFVVLMAKAAGEVVLQALRQILTAVPKVQVGVDTSSGVAAVVDQPVRTYIAQHSTGLPVAASTVYTLWLLTGITGLVLGYLFRNNGVRVMWTVWGAATVVMVWTATPQASRPVAAGLAVLAWTFLSAFAMRGLTLRRRIVAGRPAKVTVKPEIHVPVQPPAPAAEQHPHSGCPFRD</sequence>
<keyword evidence="1" id="KW-1133">Transmembrane helix</keyword>
<feature type="transmembrane region" description="Helical" evidence="1">
    <location>
        <begin position="73"/>
        <end position="93"/>
    </location>
</feature>
<feature type="transmembrane region" description="Helical" evidence="1">
    <location>
        <begin position="195"/>
        <end position="216"/>
    </location>
</feature>
<gene>
    <name evidence="2" type="ORF">GCM10010246_56430</name>
</gene>
<evidence type="ECO:0000256" key="1">
    <source>
        <dbReference type="SAM" id="Phobius"/>
    </source>
</evidence>
<evidence type="ECO:0000313" key="3">
    <source>
        <dbReference type="Proteomes" id="UP001500253"/>
    </source>
</evidence>
<evidence type="ECO:0008006" key="4">
    <source>
        <dbReference type="Google" id="ProtNLM"/>
    </source>
</evidence>
<proteinExistence type="predicted"/>
<name>A0ABN3GRX4_9ACTN</name>
<dbReference type="RefSeq" id="WP_346177184.1">
    <property type="nucleotide sequence ID" value="NZ_BAAASD010000029.1"/>
</dbReference>
<keyword evidence="3" id="KW-1185">Reference proteome</keyword>
<feature type="transmembrane region" description="Helical" evidence="1">
    <location>
        <begin position="172"/>
        <end position="189"/>
    </location>
</feature>
<comment type="caution">
    <text evidence="2">The sequence shown here is derived from an EMBL/GenBank/DDBJ whole genome shotgun (WGS) entry which is preliminary data.</text>
</comment>